<gene>
    <name evidence="2" type="ORF">CKY28_17360</name>
</gene>
<feature type="transmembrane region" description="Helical" evidence="1">
    <location>
        <begin position="123"/>
        <end position="144"/>
    </location>
</feature>
<dbReference type="AlphaFoldDB" id="A0A2A2SB15"/>
<dbReference type="OrthoDB" id="9936547at2"/>
<keyword evidence="1" id="KW-0812">Transmembrane</keyword>
<feature type="transmembrane region" description="Helical" evidence="1">
    <location>
        <begin position="94"/>
        <end position="111"/>
    </location>
</feature>
<feature type="transmembrane region" description="Helical" evidence="1">
    <location>
        <begin position="56"/>
        <end position="82"/>
    </location>
</feature>
<comment type="caution">
    <text evidence="2">The sequence shown here is derived from an EMBL/GenBank/DDBJ whole genome shotgun (WGS) entry which is preliminary data.</text>
</comment>
<protein>
    <submittedName>
        <fullName evidence="2">Uncharacterized protein</fullName>
    </submittedName>
</protein>
<name>A0A2A2SB15_9SPHN</name>
<evidence type="ECO:0000313" key="3">
    <source>
        <dbReference type="Proteomes" id="UP000218151"/>
    </source>
</evidence>
<sequence length="158" mass="16418">MELHDGVPAPRMLTPRHHMASALVDGIVCPLPSTLLILGLMIASGFGTSSGWSETLALAMLSWLVMATVSVPAAMTVLSLLWPVTRRGTSGGRWVCLAAGITTGMLLAPLGSEGWRGASPGQLLMFALSGLVASGTYCALLARFGRRPTGPTLKAIFA</sequence>
<dbReference type="RefSeq" id="WP_095999663.1">
    <property type="nucleotide sequence ID" value="NZ_NSLI01000007.1"/>
</dbReference>
<keyword evidence="3" id="KW-1185">Reference proteome</keyword>
<reference evidence="3" key="1">
    <citation type="submission" date="2017-09" db="EMBL/GenBank/DDBJ databases">
        <authorList>
            <person name="Feng G."/>
            <person name="Zhu H."/>
        </authorList>
    </citation>
    <scope>NUCLEOTIDE SEQUENCE [LARGE SCALE GENOMIC DNA]</scope>
    <source>
        <strain evidence="3">1PNM-20</strain>
    </source>
</reference>
<keyword evidence="1" id="KW-1133">Transmembrane helix</keyword>
<evidence type="ECO:0000256" key="1">
    <source>
        <dbReference type="SAM" id="Phobius"/>
    </source>
</evidence>
<dbReference type="EMBL" id="NSLI01000007">
    <property type="protein sequence ID" value="PAX06372.1"/>
    <property type="molecule type" value="Genomic_DNA"/>
</dbReference>
<dbReference type="Proteomes" id="UP000218151">
    <property type="component" value="Unassembled WGS sequence"/>
</dbReference>
<proteinExistence type="predicted"/>
<feature type="transmembrane region" description="Helical" evidence="1">
    <location>
        <begin position="20"/>
        <end position="44"/>
    </location>
</feature>
<keyword evidence="1" id="KW-0472">Membrane</keyword>
<evidence type="ECO:0000313" key="2">
    <source>
        <dbReference type="EMBL" id="PAX06372.1"/>
    </source>
</evidence>
<organism evidence="2 3">
    <name type="scientific">Sphingomonas lenta</name>
    <dbReference type="NCBI Taxonomy" id="1141887"/>
    <lineage>
        <taxon>Bacteria</taxon>
        <taxon>Pseudomonadati</taxon>
        <taxon>Pseudomonadota</taxon>
        <taxon>Alphaproteobacteria</taxon>
        <taxon>Sphingomonadales</taxon>
        <taxon>Sphingomonadaceae</taxon>
        <taxon>Sphingomonas</taxon>
    </lineage>
</organism>
<accession>A0A2A2SB15</accession>